<dbReference type="GO" id="GO:0032259">
    <property type="term" value="P:methylation"/>
    <property type="evidence" value="ECO:0007669"/>
    <property type="project" value="UniProtKB-KW"/>
</dbReference>
<comment type="caution">
    <text evidence="2">The sequence shown here is derived from an EMBL/GenBank/DDBJ whole genome shotgun (WGS) entry which is preliminary data.</text>
</comment>
<organism evidence="2 3">
    <name type="scientific">Durusdinium trenchii</name>
    <dbReference type="NCBI Taxonomy" id="1381693"/>
    <lineage>
        <taxon>Eukaryota</taxon>
        <taxon>Sar</taxon>
        <taxon>Alveolata</taxon>
        <taxon>Dinophyceae</taxon>
        <taxon>Suessiales</taxon>
        <taxon>Symbiodiniaceae</taxon>
        <taxon>Durusdinium</taxon>
    </lineage>
</organism>
<feature type="region of interest" description="Disordered" evidence="1">
    <location>
        <begin position="326"/>
        <end position="347"/>
    </location>
</feature>
<dbReference type="SUPFAM" id="SSF53335">
    <property type="entry name" value="S-adenosyl-L-methionine-dependent methyltransferases"/>
    <property type="match status" value="1"/>
</dbReference>
<evidence type="ECO:0000256" key="1">
    <source>
        <dbReference type="SAM" id="MobiDB-lite"/>
    </source>
</evidence>
<feature type="compositionally biased region" description="Basic residues" evidence="1">
    <location>
        <begin position="337"/>
        <end position="347"/>
    </location>
</feature>
<evidence type="ECO:0000313" key="2">
    <source>
        <dbReference type="EMBL" id="CAK9001924.1"/>
    </source>
</evidence>
<dbReference type="PANTHER" id="PTHR45904:SF2">
    <property type="entry name" value="TRNA (URACIL-5-)-METHYLTRANSFERASE HOMOLOG A"/>
    <property type="match status" value="1"/>
</dbReference>
<dbReference type="GO" id="GO:0008168">
    <property type="term" value="F:methyltransferase activity"/>
    <property type="evidence" value="ECO:0007669"/>
    <property type="project" value="UniProtKB-KW"/>
</dbReference>
<keyword evidence="3" id="KW-1185">Reference proteome</keyword>
<proteinExistence type="predicted"/>
<dbReference type="Gene3D" id="3.40.50.150">
    <property type="entry name" value="Vaccinia Virus protein VP39"/>
    <property type="match status" value="1"/>
</dbReference>
<dbReference type="PANTHER" id="PTHR45904">
    <property type="entry name" value="TRNA (URACIL-5-)-METHYLTRANSFERASE"/>
    <property type="match status" value="1"/>
</dbReference>
<protein>
    <submittedName>
        <fullName evidence="2">Uncharacterized RNA methyltransferase spyM18_1360</fullName>
    </submittedName>
</protein>
<name>A0ABP0IH58_9DINO</name>
<dbReference type="InterPro" id="IPR029063">
    <property type="entry name" value="SAM-dependent_MTases_sf"/>
</dbReference>
<reference evidence="2 3" key="1">
    <citation type="submission" date="2024-02" db="EMBL/GenBank/DDBJ databases">
        <authorList>
            <person name="Chen Y."/>
            <person name="Shah S."/>
            <person name="Dougan E. K."/>
            <person name="Thang M."/>
            <person name="Chan C."/>
        </authorList>
    </citation>
    <scope>NUCLEOTIDE SEQUENCE [LARGE SCALE GENOMIC DNA]</scope>
</reference>
<evidence type="ECO:0000313" key="3">
    <source>
        <dbReference type="Proteomes" id="UP001642464"/>
    </source>
</evidence>
<keyword evidence="2" id="KW-0489">Methyltransferase</keyword>
<dbReference type="InterPro" id="IPR045850">
    <property type="entry name" value="TRM2_met"/>
</dbReference>
<keyword evidence="2" id="KW-0808">Transferase</keyword>
<accession>A0ABP0IH58</accession>
<gene>
    <name evidence="2" type="ORF">SCF082_LOCUS7116</name>
</gene>
<sequence>MFQTTSLSEEDRANFVEPLLPELEKLGVTSVFLQFNDEVTDAARPTALARRPGDASSWEAQAGPETRLEMPMLGLKLEVGPLSFFNPNTTTCRFLMETALAFLNLKKTEILLDIFCGIGTIGLCAAHCCEKVGGGSVGLGVRLGGRQRSSLMGETVFACKSQSPVQKNWAPWPPRPEILTFGSAGGTFCQVLKWSWAPRVFVRFGEVCDFGQVPPVEKMISKNPGMWHTDVGLWVMISRTMRLSLRCSSMLISQWHLKAAPVTLYIYIYIPAPSNRCFLVTTGAQKPLVRVSKQPVGGCWYIQVSSRWGSMTCDLLEGWTALSVAPRRPAGPTDPRRGHRRRRGGRKHRGCGRCGGWGCGDGCAPDMGSRGGRWMSGKLRGRGRSGILLHIPTQKLEMVRWVDGVRGKSEVICRQDGGVGFTGHHLRLLSLQKPLGRRLVGLW</sequence>
<dbReference type="Proteomes" id="UP001642464">
    <property type="component" value="Unassembled WGS sequence"/>
</dbReference>
<dbReference type="EMBL" id="CAXAMM010003980">
    <property type="protein sequence ID" value="CAK9001924.1"/>
    <property type="molecule type" value="Genomic_DNA"/>
</dbReference>